<dbReference type="GO" id="GO:0043571">
    <property type="term" value="P:maintenance of CRISPR repeat elements"/>
    <property type="evidence" value="ECO:0007669"/>
    <property type="project" value="UniProtKB-UniRule"/>
</dbReference>
<sequence>MRWGFVLVLITYDVNTETSDGKARLRKVAKQCVNYGRRVQNSVFECILDNAQCLMLKATLEDIIDKEVDSLRFYYLGNQYKTKIESIGVERGIKVDETLIL</sequence>
<dbReference type="GO" id="GO:0051607">
    <property type="term" value="P:defense response to virus"/>
    <property type="evidence" value="ECO:0007669"/>
    <property type="project" value="UniProtKB-UniRule"/>
</dbReference>
<keyword evidence="7 9" id="KW-0460">Magnesium</keyword>
<evidence type="ECO:0000256" key="10">
    <source>
        <dbReference type="PIRNR" id="PIRNR032582"/>
    </source>
</evidence>
<evidence type="ECO:0000256" key="2">
    <source>
        <dbReference type="ARBA" id="ARBA00009959"/>
    </source>
</evidence>
<comment type="subunit">
    <text evidence="9">Homodimer, forms a heterotetramer with a Cas1 homodimer.</text>
</comment>
<comment type="caution">
    <text evidence="11">The sequence shown here is derived from an EMBL/GenBank/DDBJ whole genome shotgun (WGS) entry which is preliminary data.</text>
</comment>
<dbReference type="Gene3D" id="3.30.70.240">
    <property type="match status" value="1"/>
</dbReference>
<accession>C6LAR6</accession>
<dbReference type="EMBL" id="ACCL02000003">
    <property type="protein sequence ID" value="EET62047.1"/>
    <property type="molecule type" value="Genomic_DNA"/>
</dbReference>
<keyword evidence="4 9" id="KW-0479">Metal-binding</keyword>
<evidence type="ECO:0000256" key="8">
    <source>
        <dbReference type="ARBA" id="ARBA00023118"/>
    </source>
</evidence>
<keyword evidence="5 9" id="KW-0255">Endonuclease</keyword>
<evidence type="ECO:0000256" key="3">
    <source>
        <dbReference type="ARBA" id="ARBA00022722"/>
    </source>
</evidence>
<dbReference type="PANTHER" id="PTHR34405:SF3">
    <property type="entry name" value="CRISPR-ASSOCIATED ENDORIBONUCLEASE CAS2 3"/>
    <property type="match status" value="1"/>
</dbReference>
<evidence type="ECO:0000256" key="9">
    <source>
        <dbReference type="HAMAP-Rule" id="MF_01471"/>
    </source>
</evidence>
<dbReference type="HAMAP" id="MF_01471">
    <property type="entry name" value="Cas2"/>
    <property type="match status" value="1"/>
</dbReference>
<evidence type="ECO:0000313" key="12">
    <source>
        <dbReference type="Proteomes" id="UP000005561"/>
    </source>
</evidence>
<proteinExistence type="inferred from homology"/>
<keyword evidence="12" id="KW-1185">Reference proteome</keyword>
<protein>
    <recommendedName>
        <fullName evidence="9">CRISPR-associated endoribonuclease Cas2</fullName>
        <ecNumber evidence="9">3.1.-.-</ecNumber>
    </recommendedName>
</protein>
<evidence type="ECO:0000256" key="4">
    <source>
        <dbReference type="ARBA" id="ARBA00022723"/>
    </source>
</evidence>
<evidence type="ECO:0000256" key="6">
    <source>
        <dbReference type="ARBA" id="ARBA00022801"/>
    </source>
</evidence>
<dbReference type="Proteomes" id="UP000005561">
    <property type="component" value="Unassembled WGS sequence"/>
</dbReference>
<dbReference type="PIRSF" id="PIRSF032582">
    <property type="entry name" value="Cas2"/>
    <property type="match status" value="1"/>
</dbReference>
<keyword evidence="3 9" id="KW-0540">Nuclease</keyword>
<gene>
    <name evidence="9" type="primary">cas2</name>
    <name evidence="11" type="ORF">BRYFOR_05710</name>
</gene>
<dbReference type="STRING" id="168384.SAMN05660368_03894"/>
<dbReference type="PANTHER" id="PTHR34405">
    <property type="entry name" value="CRISPR-ASSOCIATED ENDORIBONUCLEASE CAS2"/>
    <property type="match status" value="1"/>
</dbReference>
<dbReference type="NCBIfam" id="TIGR01573">
    <property type="entry name" value="cas2"/>
    <property type="match status" value="1"/>
</dbReference>
<dbReference type="GO" id="GO:0004521">
    <property type="term" value="F:RNA endonuclease activity"/>
    <property type="evidence" value="ECO:0007669"/>
    <property type="project" value="UniProtKB-UniRule"/>
</dbReference>
<dbReference type="EC" id="3.1.-.-" evidence="9"/>
<feature type="binding site" evidence="9">
    <location>
        <position position="13"/>
    </location>
    <ligand>
        <name>Mg(2+)</name>
        <dbReference type="ChEBI" id="CHEBI:18420"/>
        <note>catalytic</note>
    </ligand>
</feature>
<comment type="similarity">
    <text evidence="2 9 10">Belongs to the CRISPR-associated endoribonuclease Cas2 protein family.</text>
</comment>
<dbReference type="InterPro" id="IPR021127">
    <property type="entry name" value="CRISPR_associated_Cas2"/>
</dbReference>
<dbReference type="InterPro" id="IPR019199">
    <property type="entry name" value="Virulence_VapD/CRISPR_Cas2"/>
</dbReference>
<dbReference type="GO" id="GO:0016787">
    <property type="term" value="F:hydrolase activity"/>
    <property type="evidence" value="ECO:0007669"/>
    <property type="project" value="UniProtKB-KW"/>
</dbReference>
<keyword evidence="6 9" id="KW-0378">Hydrolase</keyword>
<comment type="cofactor">
    <cofactor evidence="1 9">
        <name>Mg(2+)</name>
        <dbReference type="ChEBI" id="CHEBI:18420"/>
    </cofactor>
</comment>
<comment type="function">
    <text evidence="9">CRISPR (clustered regularly interspaced short palindromic repeat), is an adaptive immune system that provides protection against mobile genetic elements (viruses, transposable elements and conjugative plasmids). CRISPR clusters contain sequences complementary to antecedent mobile elements and target invading nucleic acids. CRISPR clusters are transcribed and processed into CRISPR RNA (crRNA). Functions as a ssRNA-specific endoribonuclease. Involved in the integration of spacer DNA into the CRISPR cassette.</text>
</comment>
<dbReference type="CDD" id="cd09725">
    <property type="entry name" value="Cas2_I_II_III"/>
    <property type="match status" value="1"/>
</dbReference>
<dbReference type="AlphaFoldDB" id="C6LAR6"/>
<keyword evidence="8 9" id="KW-0051">Antiviral defense</keyword>
<organism evidence="11 12">
    <name type="scientific">Marvinbryantia formatexigens DSM 14469</name>
    <dbReference type="NCBI Taxonomy" id="478749"/>
    <lineage>
        <taxon>Bacteria</taxon>
        <taxon>Bacillati</taxon>
        <taxon>Bacillota</taxon>
        <taxon>Clostridia</taxon>
        <taxon>Lachnospirales</taxon>
        <taxon>Lachnospiraceae</taxon>
        <taxon>Marvinbryantia</taxon>
    </lineage>
</organism>
<dbReference type="GO" id="GO:0046872">
    <property type="term" value="F:metal ion binding"/>
    <property type="evidence" value="ECO:0007669"/>
    <property type="project" value="UniProtKB-UniRule"/>
</dbReference>
<name>C6LAR6_9FIRM</name>
<evidence type="ECO:0000256" key="5">
    <source>
        <dbReference type="ARBA" id="ARBA00022759"/>
    </source>
</evidence>
<evidence type="ECO:0000256" key="7">
    <source>
        <dbReference type="ARBA" id="ARBA00022842"/>
    </source>
</evidence>
<evidence type="ECO:0000256" key="1">
    <source>
        <dbReference type="ARBA" id="ARBA00001946"/>
    </source>
</evidence>
<evidence type="ECO:0000313" key="11">
    <source>
        <dbReference type="EMBL" id="EET62047.1"/>
    </source>
</evidence>
<dbReference type="SUPFAM" id="SSF143430">
    <property type="entry name" value="TTP0101/SSO1404-like"/>
    <property type="match status" value="1"/>
</dbReference>
<reference evidence="11" key="1">
    <citation type="submission" date="2009-07" db="EMBL/GenBank/DDBJ databases">
        <authorList>
            <person name="Weinstock G."/>
            <person name="Sodergren E."/>
            <person name="Clifton S."/>
            <person name="Fulton L."/>
            <person name="Fulton B."/>
            <person name="Courtney L."/>
            <person name="Fronick C."/>
            <person name="Harrison M."/>
            <person name="Strong C."/>
            <person name="Farmer C."/>
            <person name="Delahaunty K."/>
            <person name="Markovic C."/>
            <person name="Hall O."/>
            <person name="Minx P."/>
            <person name="Tomlinson C."/>
            <person name="Mitreva M."/>
            <person name="Nelson J."/>
            <person name="Hou S."/>
            <person name="Wollam A."/>
            <person name="Pepin K.H."/>
            <person name="Johnson M."/>
            <person name="Bhonagiri V."/>
            <person name="Nash W.E."/>
            <person name="Warren W."/>
            <person name="Chinwalla A."/>
            <person name="Mardis E.R."/>
            <person name="Wilson R.K."/>
        </authorList>
    </citation>
    <scope>NUCLEOTIDE SEQUENCE [LARGE SCALE GENOMIC DNA]</scope>
    <source>
        <strain evidence="11">DSM 14469</strain>
    </source>
</reference>
<dbReference type="Pfam" id="PF09827">
    <property type="entry name" value="CRISPR_Cas2"/>
    <property type="match status" value="1"/>
</dbReference>
<dbReference type="eggNOG" id="COG1343">
    <property type="taxonomic scope" value="Bacteria"/>
</dbReference>